<dbReference type="AlphaFoldDB" id="A0A5P3A9B6"/>
<protein>
    <submittedName>
        <fullName evidence="1">Uncharacterized protein</fullName>
    </submittedName>
</protein>
<evidence type="ECO:0000313" key="2">
    <source>
        <dbReference type="Proteomes" id="UP000325785"/>
    </source>
</evidence>
<proteinExistence type="predicted"/>
<dbReference type="RefSeq" id="WP_191908991.1">
    <property type="nucleotide sequence ID" value="NZ_CP031598.1"/>
</dbReference>
<dbReference type="Gene3D" id="3.10.105.10">
    <property type="entry name" value="Dipeptide-binding Protein, Domain 3"/>
    <property type="match status" value="1"/>
</dbReference>
<dbReference type="EMBL" id="CP031598">
    <property type="protein sequence ID" value="QEW25346.1"/>
    <property type="molecule type" value="Genomic_DNA"/>
</dbReference>
<reference evidence="1 2" key="1">
    <citation type="submission" date="2018-08" db="EMBL/GenBank/DDBJ databases">
        <title>Genetic Globetrotter - A new plasmid hitch-hiking vast phylogenetic and geographic distances.</title>
        <authorList>
            <person name="Vollmers J."/>
            <person name="Petersen J."/>
        </authorList>
    </citation>
    <scope>NUCLEOTIDE SEQUENCE [LARGE SCALE GENOMIC DNA]</scope>
    <source>
        <strain evidence="1 2">DSM 26383</strain>
    </source>
</reference>
<dbReference type="SUPFAM" id="SSF53850">
    <property type="entry name" value="Periplasmic binding protein-like II"/>
    <property type="match status" value="1"/>
</dbReference>
<dbReference type="KEGG" id="rid:RIdsm_01132"/>
<gene>
    <name evidence="1" type="ORF">RIdsm_01132</name>
</gene>
<dbReference type="Proteomes" id="UP000325785">
    <property type="component" value="Chromosome"/>
</dbReference>
<name>A0A5P3A9B6_9RHOB</name>
<organism evidence="1 2">
    <name type="scientific">Roseovarius indicus</name>
    <dbReference type="NCBI Taxonomy" id="540747"/>
    <lineage>
        <taxon>Bacteria</taxon>
        <taxon>Pseudomonadati</taxon>
        <taxon>Pseudomonadota</taxon>
        <taxon>Alphaproteobacteria</taxon>
        <taxon>Rhodobacterales</taxon>
        <taxon>Roseobacteraceae</taxon>
        <taxon>Roseovarius</taxon>
    </lineage>
</organism>
<sequence length="94" mass="11150">MNWVTQWWLPEQAGVWNWQYLQDEEMERLHYASAAEIDPEKRGELLKQLQTVVDESYTCFMLGHLPRPVLYDKTKVVPAMLPNAEPRTEKFKKA</sequence>
<evidence type="ECO:0000313" key="1">
    <source>
        <dbReference type="EMBL" id="QEW25346.1"/>
    </source>
</evidence>
<accession>A0A5P3A9B6</accession>